<feature type="compositionally biased region" description="Basic and acidic residues" evidence="3">
    <location>
        <begin position="1124"/>
        <end position="1134"/>
    </location>
</feature>
<dbReference type="SUPFAM" id="SSF48403">
    <property type="entry name" value="Ankyrin repeat"/>
    <property type="match status" value="1"/>
</dbReference>
<feature type="region of interest" description="Disordered" evidence="3">
    <location>
        <begin position="1385"/>
        <end position="1410"/>
    </location>
</feature>
<dbReference type="InterPro" id="IPR036770">
    <property type="entry name" value="Ankyrin_rpt-contain_sf"/>
</dbReference>
<feature type="repeat" description="ANK" evidence="2">
    <location>
        <begin position="2328"/>
        <end position="2360"/>
    </location>
</feature>
<sequence length="2725" mass="298732">MYMLHSMINGTKVVKDAWKGFEMLDTFSDMAQAKLNSREFISFQVDIKIPNSTFKQISTSKFSWTARNWTESHLQNNPIKTLSCAITIVSFLFLKKMCEEVCFETNGAPNILAKIYLQKNESKENTRLCFLVVARFHVTAVNSVVSARESSEEVTRREVFQTSSRRDMDVSFTNVLEGARQYFQGLPVPSTGSAAASAEHSLATSTSSASTVSSSHDHGTASSVAPSSPSVLQAPPPLPIPPQSTPSGNASTANAGNNGGSGGNNEQETSRYLNNVRPSSVDNGTTNSSSFWSPSVEPYPPQPTRPHSPSPVYQQLNPVSRTSFSTAEILATSHQAATYQTANDRQSQSNAPVVAQRTQYYPRYHHPDITKSAPVPFTQNSIYQSSSVAGATSSGNVQSATRPTPVEQSNPNATSNQGGHAQDQRVPPSSYGNNVQTPSSAPSIYGSPPSQNYRAPQQHRLSSISPSNPATDSRMIAHGTSAAPSSSSSNQMPPPPALTGGYHPIASPHDVPHHATLSPHRQSPHVSTLHTPHASPHHTPHASPHHTPSPHSSFQPHSPTYPPPPPATSTPHSYNLPITSQHYQPNTGGYAANPYGLPPPQSSYHSFQKNPQPPPPPPLPPPPPPPPSSSHTQANYYPQSGRSQSQAYVQQMSIAGPTQSICSGNGNTNGGAAGYQSSKPVTYNGADSKRNSMEVPYAISYRSQQTSVQKSGNTHNLPPIAALSSYHSNRRELASKAQSVQRQRGYNTASTTNKVSLLTPPTSSMAAPQRVPEYPVTLPAMNHTMPVNGRTNTVTNSSYSRYTSQHGYPTYATTMAPSHQGSNSSSSTTVTSLGQVASRSSVPATTMHNYQTSDANRVVSSYHPQPVRATEEYTGAYKEYPYQNSTASTVQTTVASPVVTSSPQTNGVRKRESPLDLSVKTVKTSADSTAQDDIETIAPEKHPATYPAYDNRLSSNSARNLPPTSGVRASTPQTVCAPKVDFLPDFNSTPLRHHHGGQPPTHENALQRRNSSQQLYAPPPQSIPSQHPNNTAPLPHMSTFKKTSLPTTQVYDACTTVSTPLPPAPSSSYLTANDSAASRSTRYPPSMVDPGRIGPPALPLQDYPSDPSKYYLDSRSKFGQPPPQRDRTLTKRTGDTIYGAGGPNKQPRLDTWIHQKLSTARALYEQKMNRQEMNMPVPLPNGTLVGANTYEQRSDSGYSSSESSRYQQAYCDKRSYAEPKVTYSSSPYVHPMITKPTNVHSLPQQANASQPSMYPSYRQSQKTAGPGLPSGATSGGQATEPPSNTGADKRVLSLLRNSLENKQQREEQMNSQQPILANHGQQSFQNKVVAPVEPKTNIGRHNLSPFTAASLLERNSNTPPHYKFHMPRAVDSITQEAPRSLYGSRVNSSATLPGKEALLGPRGAENQIHRDKDDGFAAILAAKIRTKAELKQVGTGQFATKPTTMPSQDASSNPKELDCAASTSTPQSGSSAGSPPKLTREKVACLPPRRRLFSRTEEENMPVAATVPVPAPAPTIASSVPARASGFRSSSETSVFDFRESDSEGEMPVLERQTLEEMRRDRKQLSKVQPPVPLNDAMCMGMTSSTDLVQIELKVLQEGEDFQRANLLLHSDENDKITEVDTFWSATCDKFIEQLRTGDAMKKRGRKKKVSCTVTSKLDDAVNDADGKEADANTSQIKPEDIKKEIQDVDSPLDGKNEFPETSKDDEPSETKDIKVEVKTEPEASKDEEKNSSDDSDEVPLIRRAKKKMRKDDSDCDEEIICRKRRVRRGSRIKLQSSSGSESSSEESDASTEFGHGSSVADRLRARKRCNNSSAENEGMKLRSRDATPQKAKSEKETKCSSSKTSSASQKGKPKPLFGDGSDFRPGWEEEVYVYKKSLRMPPRLITVSRPSRFHRLSTSLPDLDPGSPAMSVSMDSSDVYLSRKKLVDSDVESNYSFSTTGIGIGSKIDDEEATSSTTISCPPKGMKHSRSENSSIVDVLAQKVGTNKREQKRKQKQEKLEKAGGKTLQKGSNEPELLPTPSLTPLLESTKIPKGKSPVKDNKVKAIKVTDSVLLGYFRKETVNNFRDTFKNNHALPSEFSTLVLKSRTRTETRVLKKQATIREVFGEDRPASAPPMQNHDDTSQDDDSQNETPENRLSKERTLKQKVVSRLKNAGILRRHKALMNSKQRHLLMKNRKDMLKSLAEKKLRRLKTEVEEEPAQEEANDAQEAENNELDDETNESEVPNKKKLKLRTSRRKFRSGFDYIRKKKKPLKKDEALPKERKRQVLARPSPECVADIQSEIRTWVIKKGVGETMLHRAARLGYTDVTAYCLEKLNNAPSPKDNAGYTPLHEACSKGHLEIAKLLLAYGANASESANGGIRPLHEAAENGATELVRLLLSYGADPLLATYSGQTPLMLAADTDAYSILQQHLDDIQGRASIAWSFGGPSSIFDPEETGYNPLDDPPMDNPEPELDEIEMEVSDVNLPVLFSLANDSDKWVLLQDLMAALRIKSRDALLRQVNPKAHAGPPAVAHRDVMRELKLQDFLEQSRCCHLLSGGERINVRGSKVTLIKYNEKVRSLLNVEKVMSRSGHVDVIFDRYISSNDDRVPDDAFYEAKIIALFELVLDASEVGSKRSDQAERGGQDVTVAGPCTVPKCSGLTARRSPPSPSHLGILRSLLKETLEKKKLKPVVLQYKYLNFVGNSKDLNNQSIDFPTSIEKLLFSYFFLNDQDKMNALNINN</sequence>
<feature type="compositionally biased region" description="Low complexity" evidence="3">
    <location>
        <begin position="207"/>
        <end position="233"/>
    </location>
</feature>
<dbReference type="PRINTS" id="PR01415">
    <property type="entry name" value="ANKYRIN"/>
</dbReference>
<feature type="compositionally biased region" description="Polar residues" evidence="3">
    <location>
        <begin position="266"/>
        <end position="293"/>
    </location>
</feature>
<feature type="compositionally biased region" description="Polar residues" evidence="3">
    <location>
        <begin position="1066"/>
        <end position="1083"/>
    </location>
</feature>
<feature type="compositionally biased region" description="Low complexity" evidence="3">
    <location>
        <begin position="888"/>
        <end position="905"/>
    </location>
</feature>
<feature type="repeat" description="ANK" evidence="2">
    <location>
        <begin position="2361"/>
        <end position="2393"/>
    </location>
</feature>
<feature type="region of interest" description="Disordered" evidence="3">
    <location>
        <begin position="2193"/>
        <end position="2235"/>
    </location>
</feature>
<dbReference type="SMART" id="SM00248">
    <property type="entry name" value="ANK"/>
    <property type="match status" value="4"/>
</dbReference>
<evidence type="ECO:0000256" key="3">
    <source>
        <dbReference type="SAM" id="MobiDB-lite"/>
    </source>
</evidence>
<dbReference type="EMBL" id="KQ435813">
    <property type="protein sequence ID" value="KOX72710.1"/>
    <property type="molecule type" value="Genomic_DNA"/>
</dbReference>
<evidence type="ECO:0000256" key="2">
    <source>
        <dbReference type="PROSITE-ProRule" id="PRU00023"/>
    </source>
</evidence>
<feature type="compositionally biased region" description="Acidic residues" evidence="3">
    <location>
        <begin position="2197"/>
        <end position="2223"/>
    </location>
</feature>
<feature type="compositionally biased region" description="Low complexity" evidence="3">
    <location>
        <begin position="481"/>
        <end position="491"/>
    </location>
</feature>
<feature type="compositionally biased region" description="Pro residues" evidence="3">
    <location>
        <begin position="611"/>
        <end position="628"/>
    </location>
</feature>
<evidence type="ECO:0000256" key="1">
    <source>
        <dbReference type="ARBA" id="ARBA00034703"/>
    </source>
</evidence>
<dbReference type="PROSITE" id="PS50088">
    <property type="entry name" value="ANK_REPEAT"/>
    <property type="match status" value="2"/>
</dbReference>
<feature type="compositionally biased region" description="Basic and acidic residues" evidence="3">
    <location>
        <begin position="2135"/>
        <end position="2145"/>
    </location>
</feature>
<feature type="region of interest" description="Disordered" evidence="3">
    <location>
        <begin position="1242"/>
        <end position="1288"/>
    </location>
</feature>
<feature type="region of interest" description="Disordered" evidence="3">
    <location>
        <begin position="1431"/>
        <end position="1494"/>
    </location>
</feature>
<feature type="compositionally biased region" description="Basic residues" evidence="3">
    <location>
        <begin position="1763"/>
        <end position="1772"/>
    </location>
</feature>
<evidence type="ECO:0000313" key="4">
    <source>
        <dbReference type="EMBL" id="KOX72710.1"/>
    </source>
</evidence>
<feature type="region of interest" description="Disordered" evidence="3">
    <location>
        <begin position="1059"/>
        <end position="1148"/>
    </location>
</feature>
<feature type="compositionally biased region" description="Pro residues" evidence="3">
    <location>
        <begin position="297"/>
        <end position="309"/>
    </location>
</feature>
<comment type="similarity">
    <text evidence="1">Belongs to the BCOR family.</text>
</comment>
<feature type="compositionally biased region" description="Low complexity" evidence="3">
    <location>
        <begin position="545"/>
        <end position="558"/>
    </location>
</feature>
<feature type="compositionally biased region" description="Low complexity" evidence="3">
    <location>
        <begin position="1840"/>
        <end position="1851"/>
    </location>
</feature>
<feature type="region of interest" description="Disordered" evidence="3">
    <location>
        <begin position="986"/>
        <end position="1040"/>
    </location>
</feature>
<dbReference type="PANTHER" id="PTHR24117:SF9">
    <property type="entry name" value="BCL-6 COREPRESSOR PCGF1 BINDING DOMAIN-CONTAINING PROTEIN"/>
    <property type="match status" value="1"/>
</dbReference>
<feature type="compositionally biased region" description="Polar residues" evidence="3">
    <location>
        <begin position="1271"/>
        <end position="1286"/>
    </location>
</feature>
<keyword evidence="5" id="KW-1185">Reference proteome</keyword>
<feature type="compositionally biased region" description="Low complexity" evidence="3">
    <location>
        <begin position="1195"/>
        <end position="1206"/>
    </location>
</feature>
<dbReference type="GO" id="GO:0005634">
    <property type="term" value="C:nucleus"/>
    <property type="evidence" value="ECO:0007669"/>
    <property type="project" value="TreeGrafter"/>
</dbReference>
<feature type="region of interest" description="Disordered" evidence="3">
    <location>
        <begin position="1174"/>
        <end position="1206"/>
    </location>
</feature>
<reference evidence="4 5" key="1">
    <citation type="submission" date="2015-07" db="EMBL/GenBank/DDBJ databases">
        <title>The genome of Melipona quadrifasciata.</title>
        <authorList>
            <person name="Pan H."/>
            <person name="Kapheim K."/>
        </authorList>
    </citation>
    <scope>NUCLEOTIDE SEQUENCE [LARGE SCALE GENOMIC DNA]</scope>
    <source>
        <strain evidence="4">0111107301</strain>
        <tissue evidence="4">Whole body</tissue>
    </source>
</reference>
<dbReference type="Proteomes" id="UP000053105">
    <property type="component" value="Unassembled WGS sequence"/>
</dbReference>
<protein>
    <submittedName>
        <fullName evidence="4">BCL-6 corepressor</fullName>
    </submittedName>
</protein>
<feature type="compositionally biased region" description="Low complexity" evidence="3">
    <location>
        <begin position="2015"/>
        <end position="2031"/>
    </location>
</feature>
<feature type="compositionally biased region" description="Polar residues" evidence="3">
    <location>
        <begin position="1242"/>
        <end position="1263"/>
    </location>
</feature>
<feature type="compositionally biased region" description="Low complexity" evidence="3">
    <location>
        <begin position="245"/>
        <end position="256"/>
    </location>
</feature>
<feature type="region of interest" description="Disordered" evidence="3">
    <location>
        <begin position="1950"/>
        <end position="2040"/>
    </location>
</feature>
<dbReference type="InterPro" id="IPR002110">
    <property type="entry name" value="Ankyrin_rpt"/>
</dbReference>
<proteinExistence type="inferred from homology"/>
<feature type="compositionally biased region" description="Basic and acidic residues" evidence="3">
    <location>
        <begin position="1678"/>
        <end position="1733"/>
    </location>
</feature>
<dbReference type="GO" id="GO:0003714">
    <property type="term" value="F:transcription corepressor activity"/>
    <property type="evidence" value="ECO:0007669"/>
    <property type="project" value="TreeGrafter"/>
</dbReference>
<dbReference type="GO" id="GO:0000122">
    <property type="term" value="P:negative regulation of transcription by RNA polymerase II"/>
    <property type="evidence" value="ECO:0007669"/>
    <property type="project" value="TreeGrafter"/>
</dbReference>
<feature type="region of interest" description="Disordered" evidence="3">
    <location>
        <begin position="207"/>
        <end position="313"/>
    </location>
</feature>
<feature type="compositionally biased region" description="Basic and acidic residues" evidence="3">
    <location>
        <begin position="1818"/>
        <end position="1839"/>
    </location>
</feature>
<dbReference type="InterPro" id="IPR047144">
    <property type="entry name" value="BCOR-like"/>
</dbReference>
<dbReference type="OrthoDB" id="3666223at2759"/>
<evidence type="ECO:0000313" key="5">
    <source>
        <dbReference type="Proteomes" id="UP000053105"/>
    </source>
</evidence>
<feature type="compositionally biased region" description="Polar residues" evidence="3">
    <location>
        <begin position="1023"/>
        <end position="1032"/>
    </location>
</feature>
<dbReference type="Pfam" id="PF12796">
    <property type="entry name" value="Ank_2"/>
    <property type="match status" value="2"/>
</dbReference>
<feature type="compositionally biased region" description="Pro residues" evidence="3">
    <location>
        <begin position="234"/>
        <end position="244"/>
    </location>
</feature>
<organism evidence="4 5">
    <name type="scientific">Melipona quadrifasciata</name>
    <dbReference type="NCBI Taxonomy" id="166423"/>
    <lineage>
        <taxon>Eukaryota</taxon>
        <taxon>Metazoa</taxon>
        <taxon>Ecdysozoa</taxon>
        <taxon>Arthropoda</taxon>
        <taxon>Hexapoda</taxon>
        <taxon>Insecta</taxon>
        <taxon>Pterygota</taxon>
        <taxon>Neoptera</taxon>
        <taxon>Endopterygota</taxon>
        <taxon>Hymenoptera</taxon>
        <taxon>Apocrita</taxon>
        <taxon>Aculeata</taxon>
        <taxon>Apoidea</taxon>
        <taxon>Anthophila</taxon>
        <taxon>Apidae</taxon>
        <taxon>Melipona</taxon>
    </lineage>
</organism>
<feature type="region of interest" description="Disordered" evidence="3">
    <location>
        <begin position="888"/>
        <end position="973"/>
    </location>
</feature>
<dbReference type="PROSITE" id="PS50297">
    <property type="entry name" value="ANK_REP_REGION"/>
    <property type="match status" value="2"/>
</dbReference>
<dbReference type="PANTHER" id="PTHR24117">
    <property type="entry name" value="AGAP007537-PB"/>
    <property type="match status" value="1"/>
</dbReference>
<feature type="compositionally biased region" description="Polar residues" evidence="3">
    <location>
        <begin position="1434"/>
        <end position="1454"/>
    </location>
</feature>
<accession>A0A0M8ZWT1</accession>
<dbReference type="STRING" id="166423.A0A0M8ZWT1"/>
<feature type="compositionally biased region" description="Polar residues" evidence="3">
    <location>
        <begin position="576"/>
        <end position="587"/>
    </location>
</feature>
<feature type="compositionally biased region" description="Polar residues" evidence="3">
    <location>
        <begin position="388"/>
        <end position="419"/>
    </location>
</feature>
<gene>
    <name evidence="4" type="ORF">WN51_01275</name>
</gene>
<dbReference type="Gene3D" id="1.25.40.20">
    <property type="entry name" value="Ankyrin repeat-containing domain"/>
    <property type="match status" value="1"/>
</dbReference>
<feature type="compositionally biased region" description="Polar residues" evidence="3">
    <location>
        <begin position="430"/>
        <end position="471"/>
    </location>
</feature>
<name>A0A0M8ZWT1_9HYME</name>
<feature type="compositionally biased region" description="Basic residues" evidence="3">
    <location>
        <begin position="535"/>
        <end position="544"/>
    </location>
</feature>
<feature type="region of interest" description="Disordered" evidence="3">
    <location>
        <begin position="388"/>
        <end position="648"/>
    </location>
</feature>
<feature type="compositionally biased region" description="Polar residues" evidence="3">
    <location>
        <begin position="629"/>
        <end position="648"/>
    </location>
</feature>
<feature type="region of interest" description="Disordered" evidence="3">
    <location>
        <begin position="2104"/>
        <end position="2147"/>
    </location>
</feature>
<feature type="compositionally biased region" description="Polar residues" evidence="3">
    <location>
        <begin position="952"/>
        <end position="973"/>
    </location>
</feature>
<feature type="region of interest" description="Disordered" evidence="3">
    <location>
        <begin position="1664"/>
        <end position="1865"/>
    </location>
</feature>
<feature type="compositionally biased region" description="Pro residues" evidence="3">
    <location>
        <begin position="559"/>
        <end position="568"/>
    </location>
</feature>
<keyword evidence="2" id="KW-0040">ANK repeat</keyword>
<feature type="compositionally biased region" description="Polar residues" evidence="3">
    <location>
        <begin position="1461"/>
        <end position="1473"/>
    </location>
</feature>